<dbReference type="NCBIfam" id="TIGR00097">
    <property type="entry name" value="HMP-P_kinase"/>
    <property type="match status" value="1"/>
</dbReference>
<dbReference type="EMBL" id="CP048268">
    <property type="protein sequence ID" value="QYN53685.1"/>
    <property type="molecule type" value="Genomic_DNA"/>
</dbReference>
<reference evidence="13 14" key="1">
    <citation type="submission" date="2020-01" db="EMBL/GenBank/DDBJ databases">
        <title>Vast differences in strain-level diversity in the gut microbiota of two closely related honey bee species.</title>
        <authorList>
            <person name="Ellegaard K.M."/>
            <person name="Suenami S."/>
            <person name="Miyazaki R."/>
            <person name="Engel P."/>
        </authorList>
    </citation>
    <scope>NUCLEOTIDE SEQUENCE [LARGE SCALE GENOMIC DNA]</scope>
    <source>
        <strain evidence="13 14">ESL0416</strain>
    </source>
</reference>
<dbReference type="InterPro" id="IPR004399">
    <property type="entry name" value="HMP/HMP-P_kinase_dom"/>
</dbReference>
<evidence type="ECO:0000256" key="4">
    <source>
        <dbReference type="ARBA" id="ARBA00009879"/>
    </source>
</evidence>
<keyword evidence="13" id="KW-0808">Transferase</keyword>
<gene>
    <name evidence="13" type="primary">thiD</name>
    <name evidence="13" type="ORF">GYM71_09745</name>
</gene>
<keyword evidence="8" id="KW-0784">Thiamine biosynthesis</keyword>
<comment type="catalytic activity">
    <reaction evidence="1">
        <text>4-amino-5-hydroxymethyl-2-methylpyrimidine + ATP = 4-amino-2-methyl-5-(phosphooxymethyl)pyrimidine + ADP + H(+)</text>
        <dbReference type="Rhea" id="RHEA:23096"/>
        <dbReference type="ChEBI" id="CHEBI:15378"/>
        <dbReference type="ChEBI" id="CHEBI:16892"/>
        <dbReference type="ChEBI" id="CHEBI:30616"/>
        <dbReference type="ChEBI" id="CHEBI:58354"/>
        <dbReference type="ChEBI" id="CHEBI:456216"/>
        <dbReference type="EC" id="2.7.1.49"/>
    </reaction>
</comment>
<evidence type="ECO:0000256" key="6">
    <source>
        <dbReference type="ARBA" id="ARBA00012963"/>
    </source>
</evidence>
<dbReference type="InterPro" id="IPR013749">
    <property type="entry name" value="PM/HMP-P_kinase-1"/>
</dbReference>
<dbReference type="CDD" id="cd01169">
    <property type="entry name" value="HMPP_kinase"/>
    <property type="match status" value="1"/>
</dbReference>
<dbReference type="PANTHER" id="PTHR20858">
    <property type="entry name" value="PHOSPHOMETHYLPYRIMIDINE KINASE"/>
    <property type="match status" value="1"/>
</dbReference>
<feature type="domain" description="Pyridoxamine kinase/Phosphomethylpyrimidine kinase" evidence="12">
    <location>
        <begin position="18"/>
        <end position="263"/>
    </location>
</feature>
<organism evidence="13 14">
    <name type="scientific">Lactobacillus panisapium</name>
    <dbReference type="NCBI Taxonomy" id="2012495"/>
    <lineage>
        <taxon>Bacteria</taxon>
        <taxon>Bacillati</taxon>
        <taxon>Bacillota</taxon>
        <taxon>Bacilli</taxon>
        <taxon>Lactobacillales</taxon>
        <taxon>Lactobacillaceae</taxon>
        <taxon>Lactobacillus</taxon>
    </lineage>
</organism>
<dbReference type="Gene3D" id="3.40.1190.20">
    <property type="match status" value="1"/>
</dbReference>
<evidence type="ECO:0000256" key="2">
    <source>
        <dbReference type="ARBA" id="ARBA00000565"/>
    </source>
</evidence>
<accession>A0ABX8W9W3</accession>
<dbReference type="SUPFAM" id="SSF53613">
    <property type="entry name" value="Ribokinase-like"/>
    <property type="match status" value="1"/>
</dbReference>
<comment type="similarity">
    <text evidence="4">Belongs to the ThiD family.</text>
</comment>
<dbReference type="RefSeq" id="WP_220220335.1">
    <property type="nucleotide sequence ID" value="NZ_CP048268.1"/>
</dbReference>
<comment type="pathway">
    <text evidence="3">Cofactor biosynthesis; thiamine diphosphate biosynthesis; 4-amino-2-methyl-5-diphosphomethylpyrimidine from 5-amino-1-(5-phospho-D-ribosyl)imidazole: step 3/3.</text>
</comment>
<dbReference type="Pfam" id="PF08543">
    <property type="entry name" value="Phos_pyr_kin"/>
    <property type="match status" value="1"/>
</dbReference>
<evidence type="ECO:0000256" key="3">
    <source>
        <dbReference type="ARBA" id="ARBA00004769"/>
    </source>
</evidence>
<evidence type="ECO:0000313" key="13">
    <source>
        <dbReference type="EMBL" id="QYN53685.1"/>
    </source>
</evidence>
<dbReference type="InterPro" id="IPR029056">
    <property type="entry name" value="Ribokinase-like"/>
</dbReference>
<dbReference type="EC" id="2.7.4.7" evidence="6"/>
<keyword evidence="13" id="KW-0418">Kinase</keyword>
<evidence type="ECO:0000256" key="8">
    <source>
        <dbReference type="ARBA" id="ARBA00022977"/>
    </source>
</evidence>
<proteinExistence type="inferred from homology"/>
<evidence type="ECO:0000256" key="7">
    <source>
        <dbReference type="ARBA" id="ARBA00019161"/>
    </source>
</evidence>
<dbReference type="Proteomes" id="UP000826550">
    <property type="component" value="Chromosome"/>
</dbReference>
<comment type="catalytic activity">
    <reaction evidence="2">
        <text>4-amino-2-methyl-5-(phosphooxymethyl)pyrimidine + ATP = 4-amino-2-methyl-5-(diphosphooxymethyl)pyrimidine + ADP</text>
        <dbReference type="Rhea" id="RHEA:19893"/>
        <dbReference type="ChEBI" id="CHEBI:30616"/>
        <dbReference type="ChEBI" id="CHEBI:57841"/>
        <dbReference type="ChEBI" id="CHEBI:58354"/>
        <dbReference type="ChEBI" id="CHEBI:456216"/>
        <dbReference type="EC" id="2.7.4.7"/>
    </reaction>
</comment>
<evidence type="ECO:0000256" key="10">
    <source>
        <dbReference type="ARBA" id="ARBA00042102"/>
    </source>
</evidence>
<comment type="pathway">
    <text evidence="9">Cofactor biosynthesis; thiamine diphosphate biosynthesis; 4-amino-2-methyl-5-diphosphomethylpyrimidine from 5-amino-1-(5-phospho-D-ribosyl)imidazole: step 2/3.</text>
</comment>
<evidence type="ECO:0000256" key="9">
    <source>
        <dbReference type="ARBA" id="ARBA00037917"/>
    </source>
</evidence>
<protein>
    <recommendedName>
        <fullName evidence="7">Hydroxymethylpyrimidine/phosphomethylpyrimidine kinase</fullName>
        <ecNumber evidence="5">2.7.1.49</ecNumber>
        <ecNumber evidence="6">2.7.4.7</ecNumber>
    </recommendedName>
    <alternativeName>
        <fullName evidence="10">Hydroxymethylpyrimidine kinase</fullName>
    </alternativeName>
    <alternativeName>
        <fullName evidence="11">Hydroxymethylpyrimidine phosphate kinase</fullName>
    </alternativeName>
</protein>
<dbReference type="GO" id="GO:0008972">
    <property type="term" value="F:phosphomethylpyrimidine kinase activity"/>
    <property type="evidence" value="ECO:0007669"/>
    <property type="project" value="UniProtKB-EC"/>
</dbReference>
<evidence type="ECO:0000256" key="5">
    <source>
        <dbReference type="ARBA" id="ARBA00012135"/>
    </source>
</evidence>
<keyword evidence="14" id="KW-1185">Reference proteome</keyword>
<dbReference type="PANTHER" id="PTHR20858:SF17">
    <property type="entry name" value="HYDROXYMETHYLPYRIMIDINE_PHOSPHOMETHYLPYRIMIDINE KINASE THI20-RELATED"/>
    <property type="match status" value="1"/>
</dbReference>
<evidence type="ECO:0000313" key="14">
    <source>
        <dbReference type="Proteomes" id="UP000826550"/>
    </source>
</evidence>
<evidence type="ECO:0000256" key="11">
    <source>
        <dbReference type="ARBA" id="ARBA00043176"/>
    </source>
</evidence>
<sequence length="269" mass="28500">MTEELNSFPQVLTIAGTDSGGGAGIMADLKTFQMQHVFGTAVVVAVTAQNTLGVQDSFLLPLEMVDAQFASLASDFKIKACKTGMLGDAAHVHQVALNLQKYDFGPVTIDPVMVAKGGAPLLSQDAIATVKNELLPLANLITPNLPEAEALTGIKATSEQEYPQLARSLQKMGVENVLIKGGHSNAEVVRDYALLADGTDFWVSSPRTHTNRTHGTGDTLAAAITAQLALGHTLSEAIKIGKQYVTKAIEQTIQVGHGHGPLNHWVKVD</sequence>
<evidence type="ECO:0000259" key="12">
    <source>
        <dbReference type="Pfam" id="PF08543"/>
    </source>
</evidence>
<dbReference type="GO" id="GO:0008902">
    <property type="term" value="F:hydroxymethylpyrimidine kinase activity"/>
    <property type="evidence" value="ECO:0007669"/>
    <property type="project" value="UniProtKB-EC"/>
</dbReference>
<name>A0ABX8W9W3_9LACO</name>
<evidence type="ECO:0000256" key="1">
    <source>
        <dbReference type="ARBA" id="ARBA00000151"/>
    </source>
</evidence>
<dbReference type="EC" id="2.7.1.49" evidence="5"/>